<dbReference type="AlphaFoldDB" id="A0A7L9FHV8"/>
<dbReference type="EMBL" id="CP062310">
    <property type="protein sequence ID" value="QOJ78494.1"/>
    <property type="molecule type" value="Genomic_DNA"/>
</dbReference>
<keyword evidence="6" id="KW-0963">Cytoplasm</keyword>
<dbReference type="Pfam" id="PF03952">
    <property type="entry name" value="Enolase_N"/>
    <property type="match status" value="1"/>
</dbReference>
<dbReference type="FunFam" id="3.30.390.10:FF:000001">
    <property type="entry name" value="Enolase"/>
    <property type="match status" value="1"/>
</dbReference>
<keyword evidence="12" id="KW-0670">Pyruvate</keyword>
<feature type="binding site" evidence="6">
    <location>
        <position position="375"/>
    </location>
    <ligand>
        <name>(2R)-2-phosphoglycerate</name>
        <dbReference type="ChEBI" id="CHEBI:58289"/>
    </ligand>
</feature>
<dbReference type="SFLD" id="SFLDG00178">
    <property type="entry name" value="enolase"/>
    <property type="match status" value="1"/>
</dbReference>
<dbReference type="CDD" id="cd03313">
    <property type="entry name" value="enolase"/>
    <property type="match status" value="1"/>
</dbReference>
<comment type="pathway">
    <text evidence="1 6">Carbohydrate degradation; glycolysis; pyruvate from D-glyceraldehyde 3-phosphate: step 4/5.</text>
</comment>
<dbReference type="GO" id="GO:0009986">
    <property type="term" value="C:cell surface"/>
    <property type="evidence" value="ECO:0007669"/>
    <property type="project" value="UniProtKB-SubCell"/>
</dbReference>
<evidence type="ECO:0000256" key="2">
    <source>
        <dbReference type="ARBA" id="ARBA00009604"/>
    </source>
</evidence>
<dbReference type="FunCoup" id="A0A7L9FHV8">
    <property type="interactions" value="89"/>
</dbReference>
<organism evidence="12 13">
    <name type="scientific">Infirmifilum lucidum</name>
    <dbReference type="NCBI Taxonomy" id="2776706"/>
    <lineage>
        <taxon>Archaea</taxon>
        <taxon>Thermoproteota</taxon>
        <taxon>Thermoprotei</taxon>
        <taxon>Thermofilales</taxon>
        <taxon>Thermofilaceae</taxon>
        <taxon>Infirmifilum</taxon>
    </lineage>
</organism>
<evidence type="ECO:0000256" key="8">
    <source>
        <dbReference type="PIRSR" id="PIRSR001400-2"/>
    </source>
</evidence>
<comment type="cofactor">
    <cofactor evidence="6">
        <name>Mg(2+)</name>
        <dbReference type="ChEBI" id="CHEBI:18420"/>
    </cofactor>
    <text evidence="6">Binds a second Mg(2+) ion via substrate during catalysis.</text>
</comment>
<evidence type="ECO:0000256" key="9">
    <source>
        <dbReference type="PIRSR" id="PIRSR001400-3"/>
    </source>
</evidence>
<dbReference type="SMART" id="SM01193">
    <property type="entry name" value="Enolase_N"/>
    <property type="match status" value="1"/>
</dbReference>
<dbReference type="GO" id="GO:0006096">
    <property type="term" value="P:glycolytic process"/>
    <property type="evidence" value="ECO:0007669"/>
    <property type="project" value="UniProtKB-UniRule"/>
</dbReference>
<dbReference type="HAMAP" id="MF_00318">
    <property type="entry name" value="Enolase"/>
    <property type="match status" value="1"/>
</dbReference>
<dbReference type="InterPro" id="IPR020811">
    <property type="entry name" value="Enolase_N"/>
</dbReference>
<dbReference type="GeneID" id="59149628"/>
<feature type="binding site" evidence="8">
    <location>
        <position position="321"/>
    </location>
    <ligand>
        <name>substrate</name>
    </ligand>
</feature>
<evidence type="ECO:0000313" key="13">
    <source>
        <dbReference type="Proteomes" id="UP000594121"/>
    </source>
</evidence>
<dbReference type="Proteomes" id="UP000594121">
    <property type="component" value="Chromosome"/>
</dbReference>
<comment type="catalytic activity">
    <reaction evidence="6">
        <text>(2R)-2-phosphoglycerate = phosphoenolpyruvate + H2O</text>
        <dbReference type="Rhea" id="RHEA:10164"/>
        <dbReference type="ChEBI" id="CHEBI:15377"/>
        <dbReference type="ChEBI" id="CHEBI:58289"/>
        <dbReference type="ChEBI" id="CHEBI:58702"/>
        <dbReference type="EC" id="4.2.1.11"/>
    </reaction>
</comment>
<dbReference type="Gene3D" id="3.20.20.120">
    <property type="entry name" value="Enolase-like C-terminal domain"/>
    <property type="match status" value="1"/>
</dbReference>
<dbReference type="UniPathway" id="UPA00109">
    <property type="reaction ID" value="UER00187"/>
</dbReference>
<dbReference type="Pfam" id="PF00113">
    <property type="entry name" value="Enolase_C"/>
    <property type="match status" value="1"/>
</dbReference>
<dbReference type="SFLD" id="SFLDS00001">
    <property type="entry name" value="Enolase"/>
    <property type="match status" value="1"/>
</dbReference>
<dbReference type="SFLD" id="SFLDF00002">
    <property type="entry name" value="enolase"/>
    <property type="match status" value="1"/>
</dbReference>
<evidence type="ECO:0000256" key="6">
    <source>
        <dbReference type="HAMAP-Rule" id="MF_00318"/>
    </source>
</evidence>
<keyword evidence="6" id="KW-0964">Secreted</keyword>
<dbReference type="PROSITE" id="PS00164">
    <property type="entry name" value="ENOLASE"/>
    <property type="match status" value="1"/>
</dbReference>
<protein>
    <recommendedName>
        <fullName evidence="6">Enolase</fullName>
        <ecNumber evidence="6">4.2.1.11</ecNumber>
    </recommendedName>
    <alternativeName>
        <fullName evidence="6">2-phospho-D-glycerate hydro-lyase</fullName>
    </alternativeName>
    <alternativeName>
        <fullName evidence="6">2-phosphoglycerate dehydratase</fullName>
    </alternativeName>
</protein>
<dbReference type="GO" id="GO:0005576">
    <property type="term" value="C:extracellular region"/>
    <property type="evidence" value="ECO:0007669"/>
    <property type="project" value="UniProtKB-SubCell"/>
</dbReference>
<keyword evidence="4 6" id="KW-0324">Glycolysis</keyword>
<feature type="binding site" evidence="6">
    <location>
        <position position="376"/>
    </location>
    <ligand>
        <name>(2R)-2-phosphoglycerate</name>
        <dbReference type="ChEBI" id="CHEBI:58289"/>
    </ligand>
</feature>
<comment type="subcellular location">
    <subcellularLocation>
        <location evidence="6">Cytoplasm</location>
    </subcellularLocation>
    <subcellularLocation>
        <location evidence="6">Secreted</location>
    </subcellularLocation>
    <subcellularLocation>
        <location evidence="6">Cell surface</location>
    </subcellularLocation>
    <text evidence="6">Fractions of enolase are present in both the cytoplasm and on the cell surface.</text>
</comment>
<dbReference type="GO" id="GO:0000287">
    <property type="term" value="F:magnesium ion binding"/>
    <property type="evidence" value="ECO:0007669"/>
    <property type="project" value="UniProtKB-UniRule"/>
</dbReference>
<feature type="binding site" evidence="8">
    <location>
        <begin position="373"/>
        <end position="376"/>
    </location>
    <ligand>
        <name>substrate</name>
    </ligand>
</feature>
<feature type="binding site" evidence="6">
    <location>
        <position position="397"/>
    </location>
    <ligand>
        <name>(2R)-2-phosphoglycerate</name>
        <dbReference type="ChEBI" id="CHEBI:58289"/>
    </ligand>
</feature>
<evidence type="ECO:0000256" key="7">
    <source>
        <dbReference type="PIRSR" id="PIRSR001400-1"/>
    </source>
</evidence>
<evidence type="ECO:0000256" key="4">
    <source>
        <dbReference type="ARBA" id="ARBA00023152"/>
    </source>
</evidence>
<keyword evidence="3 6" id="KW-0460">Magnesium</keyword>
<dbReference type="InParanoid" id="A0A7L9FHV8"/>
<dbReference type="SMART" id="SM01192">
    <property type="entry name" value="Enolase_C"/>
    <property type="match status" value="1"/>
</dbReference>
<reference evidence="12 13" key="1">
    <citation type="submission" date="2020-10" db="EMBL/GenBank/DDBJ databases">
        <title>Thermofilum lucidum 3507LT sp. nov. a novel member of Thermofilaceae family isolated from Chile hot spring, and proposal of description order Thermofilales.</title>
        <authorList>
            <person name="Zayulina K.S."/>
            <person name="Elcheninov A.G."/>
            <person name="Toshchakov S.V."/>
            <person name="Kublanov I.V."/>
        </authorList>
    </citation>
    <scope>NUCLEOTIDE SEQUENCE [LARGE SCALE GENOMIC DNA]</scope>
    <source>
        <strain evidence="12 13">3507LT</strain>
    </source>
</reference>
<dbReference type="InterPro" id="IPR036849">
    <property type="entry name" value="Enolase-like_C_sf"/>
</dbReference>
<feature type="active site" description="Proton acceptor" evidence="6 7">
    <location>
        <position position="346"/>
    </location>
</feature>
<keyword evidence="6 9" id="KW-0479">Metal-binding</keyword>
<dbReference type="SUPFAM" id="SSF54826">
    <property type="entry name" value="Enolase N-terminal domain-like"/>
    <property type="match status" value="1"/>
</dbReference>
<evidence type="ECO:0000259" key="11">
    <source>
        <dbReference type="SMART" id="SM01193"/>
    </source>
</evidence>
<feature type="binding site" evidence="8">
    <location>
        <position position="164"/>
    </location>
    <ligand>
        <name>substrate</name>
    </ligand>
</feature>
<dbReference type="GO" id="GO:0000015">
    <property type="term" value="C:phosphopyruvate hydratase complex"/>
    <property type="evidence" value="ECO:0007669"/>
    <property type="project" value="InterPro"/>
</dbReference>
<accession>A0A7L9FHV8</accession>
<dbReference type="RefSeq" id="WP_192818466.1">
    <property type="nucleotide sequence ID" value="NZ_CP062310.1"/>
</dbReference>
<feature type="domain" description="Enolase C-terminal TIM barrel" evidence="10">
    <location>
        <begin position="148"/>
        <end position="434"/>
    </location>
</feature>
<name>A0A7L9FHV8_9CREN</name>
<feature type="binding site" evidence="8">
    <location>
        <position position="397"/>
    </location>
    <ligand>
        <name>substrate</name>
    </ligand>
</feature>
<feature type="domain" description="Enolase N-terminal" evidence="11">
    <location>
        <begin position="14"/>
        <end position="143"/>
    </location>
</feature>
<feature type="binding site" evidence="6 9">
    <location>
        <position position="321"/>
    </location>
    <ligand>
        <name>Mg(2+)</name>
        <dbReference type="ChEBI" id="CHEBI:18420"/>
    </ligand>
</feature>
<evidence type="ECO:0000259" key="10">
    <source>
        <dbReference type="SMART" id="SM01192"/>
    </source>
</evidence>
<dbReference type="InterPro" id="IPR020809">
    <property type="entry name" value="Enolase_CS"/>
</dbReference>
<dbReference type="PRINTS" id="PR00148">
    <property type="entry name" value="ENOLASE"/>
</dbReference>
<feature type="binding site" evidence="6 9">
    <location>
        <position position="296"/>
    </location>
    <ligand>
        <name>Mg(2+)</name>
        <dbReference type="ChEBI" id="CHEBI:18420"/>
    </ligand>
</feature>
<dbReference type="PANTHER" id="PTHR11902">
    <property type="entry name" value="ENOLASE"/>
    <property type="match status" value="1"/>
</dbReference>
<comment type="similarity">
    <text evidence="2 6">Belongs to the enolase family.</text>
</comment>
<comment type="function">
    <text evidence="6">Catalyzes the reversible conversion of 2-phosphoglycerate (2-PG) into phosphoenolpyruvate (PEP). It is essential for the degradation of carbohydrates via glycolysis.</text>
</comment>
<dbReference type="EC" id="4.2.1.11" evidence="6"/>
<dbReference type="PIRSF" id="PIRSF001400">
    <property type="entry name" value="Enolase"/>
    <property type="match status" value="1"/>
</dbReference>
<keyword evidence="5 6" id="KW-0456">Lyase</keyword>
<proteinExistence type="inferred from homology"/>
<comment type="cofactor">
    <cofactor evidence="9">
        <name>Mg(2+)</name>
        <dbReference type="ChEBI" id="CHEBI:18420"/>
    </cofactor>
    <text evidence="9">Mg(2+) is required for catalysis and for stabilizing the dimer.</text>
</comment>
<dbReference type="Gene3D" id="3.30.390.10">
    <property type="entry name" value="Enolase-like, N-terminal domain"/>
    <property type="match status" value="1"/>
</dbReference>
<sequence>MSTAKYVWEEDFDITRVRARWVLDSRGNPTVEAEVYTLGGGIGRAIVPSGASTGTHEALELRDGGRDFHGRGVSRAVENVNTVIAREIVGMDSRKQEEIDRRMVELDGTPNKSRLGANAILSVSLAVAHAAANTYGMPLYAYLGGLQAHVLPVPLMNVINGGKHAGNELKIQEFMIVPVGAKTFSEALKISSEVYHSLRNVLKERYGSQAINVGDEGGFAPPMKESREALRALVEAIKLAGYDPGKDVALALDAAASEFYDGGRGAYLLDGREFRREQLLDYYKELVNEFPIVSIEDPLQEDDFEGFAIATRELKVQVVGDDLFVTNASRLLKGISLGAANALLLKVNQIGTLTESFEAARLAMNNGYSVIVSHRSGESEDTTIAHIAVALNTGQIKTGAPARGERTAKYNELIRVEEELGSRARYLGIAAFKHYKMASL</sequence>
<evidence type="ECO:0000256" key="3">
    <source>
        <dbReference type="ARBA" id="ARBA00022842"/>
    </source>
</evidence>
<dbReference type="InterPro" id="IPR000941">
    <property type="entry name" value="Enolase"/>
</dbReference>
<keyword evidence="13" id="KW-1185">Reference proteome</keyword>
<feature type="binding site" evidence="6">
    <location>
        <position position="172"/>
    </location>
    <ligand>
        <name>(2R)-2-phosphoglycerate</name>
        <dbReference type="ChEBI" id="CHEBI:58289"/>
    </ligand>
</feature>
<dbReference type="InterPro" id="IPR029017">
    <property type="entry name" value="Enolase-like_N"/>
</dbReference>
<evidence type="ECO:0000256" key="5">
    <source>
        <dbReference type="ARBA" id="ARBA00023239"/>
    </source>
</evidence>
<feature type="binding site" evidence="8">
    <location>
        <position position="296"/>
    </location>
    <ligand>
        <name>substrate</name>
    </ligand>
</feature>
<dbReference type="SUPFAM" id="SSF51604">
    <property type="entry name" value="Enolase C-terminal domain-like"/>
    <property type="match status" value="1"/>
</dbReference>
<evidence type="ECO:0000256" key="1">
    <source>
        <dbReference type="ARBA" id="ARBA00005031"/>
    </source>
</evidence>
<dbReference type="GO" id="GO:0004634">
    <property type="term" value="F:phosphopyruvate hydratase activity"/>
    <property type="evidence" value="ECO:0007669"/>
    <property type="project" value="UniProtKB-UniRule"/>
</dbReference>
<feature type="binding site" evidence="8">
    <location>
        <position position="173"/>
    </location>
    <ligand>
        <name>substrate</name>
    </ligand>
</feature>
<evidence type="ECO:0000313" key="12">
    <source>
        <dbReference type="EMBL" id="QOJ78494.1"/>
    </source>
</evidence>
<feature type="active site" description="Proton donor" evidence="6 7">
    <location>
        <position position="216"/>
    </location>
</feature>
<feature type="binding site" evidence="6 9">
    <location>
        <position position="253"/>
    </location>
    <ligand>
        <name>Mg(2+)</name>
        <dbReference type="ChEBI" id="CHEBI:18420"/>
    </ligand>
</feature>
<dbReference type="InterPro" id="IPR020810">
    <property type="entry name" value="Enolase_C"/>
</dbReference>
<dbReference type="NCBIfam" id="TIGR01060">
    <property type="entry name" value="eno"/>
    <property type="match status" value="1"/>
</dbReference>
<gene>
    <name evidence="6 12" type="primary">eno</name>
    <name evidence="12" type="ORF">IG193_06990</name>
</gene>
<dbReference type="KEGG" id="thel:IG193_06990"/>
<dbReference type="PANTHER" id="PTHR11902:SF1">
    <property type="entry name" value="ENOLASE"/>
    <property type="match status" value="1"/>
</dbReference>
<feature type="binding site" evidence="6">
    <location>
        <position position="346"/>
    </location>
    <ligand>
        <name>(2R)-2-phosphoglycerate</name>
        <dbReference type="ChEBI" id="CHEBI:58289"/>
    </ligand>
</feature>